<keyword evidence="4" id="KW-1185">Reference proteome</keyword>
<reference evidence="2 4" key="2">
    <citation type="submission" date="2024-01" db="EMBL/GenBank/DDBJ databases">
        <title>Horizontal gene transfer in Aeromonas trota.</title>
        <authorList>
            <person name="Otero Olarra J.E."/>
            <person name="Perez Valdespino A."/>
        </authorList>
    </citation>
    <scope>NUCLEOTIDE SEQUENCE [LARGE SCALE GENOMIC DNA]</scope>
    <source>
        <strain evidence="2 4">9.1</strain>
    </source>
</reference>
<proteinExistence type="predicted"/>
<dbReference type="EMBL" id="JMGO02000002">
    <property type="protein sequence ID" value="KXU81883.1"/>
    <property type="molecule type" value="Genomic_DNA"/>
</dbReference>
<dbReference type="Pfam" id="PF07023">
    <property type="entry name" value="DUF1315"/>
    <property type="match status" value="1"/>
</dbReference>
<dbReference type="Proteomes" id="UP001491613">
    <property type="component" value="Unassembled WGS sequence"/>
</dbReference>
<name>A0A175VMZ1_AEREN</name>
<organism evidence="1 3">
    <name type="scientific">Aeromonas enteropelogenes</name>
    <name type="common">Aeromonas trota</name>
    <dbReference type="NCBI Taxonomy" id="29489"/>
    <lineage>
        <taxon>Bacteria</taxon>
        <taxon>Pseudomonadati</taxon>
        <taxon>Pseudomonadota</taxon>
        <taxon>Gammaproteobacteria</taxon>
        <taxon>Aeromonadales</taxon>
        <taxon>Aeromonadaceae</taxon>
        <taxon>Aeromonas</taxon>
    </lineage>
</organism>
<dbReference type="Proteomes" id="UP000078435">
    <property type="component" value="Unassembled WGS sequence"/>
</dbReference>
<evidence type="ECO:0000313" key="2">
    <source>
        <dbReference type="EMBL" id="MEL3920392.1"/>
    </source>
</evidence>
<gene>
    <name evidence="1" type="ORF">LCR_09365</name>
    <name evidence="2" type="ORF">V1482_13350</name>
</gene>
<dbReference type="GeneID" id="92810862"/>
<evidence type="ECO:0000313" key="1">
    <source>
        <dbReference type="EMBL" id="KXU81883.1"/>
    </source>
</evidence>
<dbReference type="STRING" id="29489.VL01_19535"/>
<comment type="caution">
    <text evidence="1">The sequence shown here is derived from an EMBL/GenBank/DDBJ whole genome shotgun (WGS) entry which is preliminary data.</text>
</comment>
<dbReference type="InterPro" id="IPR009749">
    <property type="entry name" value="DUF1315"/>
</dbReference>
<dbReference type="EMBL" id="JAZDDP010000006">
    <property type="protein sequence ID" value="MEL3920392.1"/>
    <property type="molecule type" value="Genomic_DNA"/>
</dbReference>
<dbReference type="OrthoDB" id="5616307at2"/>
<evidence type="ECO:0000313" key="4">
    <source>
        <dbReference type="Proteomes" id="UP001491613"/>
    </source>
</evidence>
<dbReference type="RefSeq" id="WP_026457591.1">
    <property type="nucleotide sequence ID" value="NZ_AP027939.1"/>
</dbReference>
<dbReference type="AlphaFoldDB" id="A0A175VMZ1"/>
<accession>A0A175VMZ1</accession>
<reference evidence="1 3" key="1">
    <citation type="submission" date="2016-02" db="EMBL/GenBank/DDBJ databases">
        <title>Draft genome sequence of Aeromonas trota strain 1999lcr isolated from cerebrospinal fluid (CSF).</title>
        <authorList>
            <person name="Dallagassa C.B."/>
            <person name="Prediger K.C."/>
            <person name="Weiss V.A."/>
            <person name="Assis F.E."/>
            <person name="Baura V."/>
            <person name="Cruz L.M."/>
            <person name="Souza E.M."/>
            <person name="Pedrosa F.O."/>
            <person name="Fadel-Picheth C.M."/>
        </authorList>
    </citation>
    <scope>NUCLEOTIDE SEQUENCE [LARGE SCALE GENOMIC DNA]</scope>
    <source>
        <strain evidence="1 3">1999lcr</strain>
    </source>
</reference>
<sequence>MSYQQGEFQQAIRQMPKEVYERLKTAVELGKWPDGKPLTDEQKATSLQAVMAWQAMHLENPEHMNIGRDGEIVMKSKSELKRQYRDEEEIVRVDLSH</sequence>
<evidence type="ECO:0000313" key="3">
    <source>
        <dbReference type="Proteomes" id="UP000078435"/>
    </source>
</evidence>
<protein>
    <submittedName>
        <fullName evidence="2">DUF1315 family protein</fullName>
    </submittedName>
</protein>